<dbReference type="InterPro" id="IPR029065">
    <property type="entry name" value="Enolase_C-like"/>
</dbReference>
<evidence type="ECO:0000256" key="1">
    <source>
        <dbReference type="ARBA" id="ARBA00001946"/>
    </source>
</evidence>
<dbReference type="Pfam" id="PF13378">
    <property type="entry name" value="MR_MLE_C"/>
    <property type="match status" value="1"/>
</dbReference>
<dbReference type="PANTHER" id="PTHR13794:SF58">
    <property type="entry name" value="MITOCHONDRIAL ENOLASE SUPERFAMILY MEMBER 1"/>
    <property type="match status" value="1"/>
</dbReference>
<evidence type="ECO:0000256" key="3">
    <source>
        <dbReference type="ARBA" id="ARBA00022842"/>
    </source>
</evidence>
<dbReference type="InterPro" id="IPR036849">
    <property type="entry name" value="Enolase-like_C_sf"/>
</dbReference>
<dbReference type="SUPFAM" id="SSF54826">
    <property type="entry name" value="Enolase N-terminal domain-like"/>
    <property type="match status" value="1"/>
</dbReference>
<proteinExistence type="predicted"/>
<keyword evidence="3" id="KW-0460">Magnesium</keyword>
<organism evidence="5 6">
    <name type="scientific">Negadavirga shengliensis</name>
    <dbReference type="NCBI Taxonomy" id="1389218"/>
    <lineage>
        <taxon>Bacteria</taxon>
        <taxon>Pseudomonadati</taxon>
        <taxon>Bacteroidota</taxon>
        <taxon>Cytophagia</taxon>
        <taxon>Cytophagales</taxon>
        <taxon>Cyclobacteriaceae</taxon>
        <taxon>Negadavirga</taxon>
    </lineage>
</organism>
<feature type="domain" description="Mandelate racemase/muconate lactonizing enzyme C-terminal" evidence="4">
    <location>
        <begin position="189"/>
        <end position="290"/>
    </location>
</feature>
<dbReference type="InterPro" id="IPR029017">
    <property type="entry name" value="Enolase-like_N"/>
</dbReference>
<dbReference type="Gene3D" id="3.20.20.120">
    <property type="entry name" value="Enolase-like C-terminal domain"/>
    <property type="match status" value="1"/>
</dbReference>
<keyword evidence="6" id="KW-1185">Reference proteome</keyword>
<dbReference type="SFLD" id="SFLDG00179">
    <property type="entry name" value="mandelate_racemase"/>
    <property type="match status" value="1"/>
</dbReference>
<accession>A0ABV9T4A2</accession>
<protein>
    <submittedName>
        <fullName evidence="5">Mandelate racemase/muconate lactonizing enzyme family protein</fullName>
    </submittedName>
</protein>
<reference evidence="6" key="1">
    <citation type="journal article" date="2019" name="Int. J. Syst. Evol. Microbiol.">
        <title>The Global Catalogue of Microorganisms (GCM) 10K type strain sequencing project: providing services to taxonomists for standard genome sequencing and annotation.</title>
        <authorList>
            <consortium name="The Broad Institute Genomics Platform"/>
            <consortium name="The Broad Institute Genome Sequencing Center for Infectious Disease"/>
            <person name="Wu L."/>
            <person name="Ma J."/>
        </authorList>
    </citation>
    <scope>NUCLEOTIDE SEQUENCE [LARGE SCALE GENOMIC DNA]</scope>
    <source>
        <strain evidence="6">CGMCC 4.7466</strain>
    </source>
</reference>
<dbReference type="CDD" id="cd03316">
    <property type="entry name" value="MR_like"/>
    <property type="match status" value="1"/>
</dbReference>
<comment type="caution">
    <text evidence="5">The sequence shown here is derived from an EMBL/GenBank/DDBJ whole genome shotgun (WGS) entry which is preliminary data.</text>
</comment>
<evidence type="ECO:0000313" key="6">
    <source>
        <dbReference type="Proteomes" id="UP001595818"/>
    </source>
</evidence>
<evidence type="ECO:0000256" key="2">
    <source>
        <dbReference type="ARBA" id="ARBA00022723"/>
    </source>
</evidence>
<dbReference type="EMBL" id="JBHSJJ010000009">
    <property type="protein sequence ID" value="MFC4873264.1"/>
    <property type="molecule type" value="Genomic_DNA"/>
</dbReference>
<dbReference type="Gene3D" id="3.30.390.10">
    <property type="entry name" value="Enolase-like, N-terminal domain"/>
    <property type="match status" value="1"/>
</dbReference>
<dbReference type="RefSeq" id="WP_377065945.1">
    <property type="nucleotide sequence ID" value="NZ_JBHSJJ010000009.1"/>
</dbReference>
<dbReference type="SMART" id="SM00922">
    <property type="entry name" value="MR_MLE"/>
    <property type="match status" value="1"/>
</dbReference>
<evidence type="ECO:0000313" key="5">
    <source>
        <dbReference type="EMBL" id="MFC4873264.1"/>
    </source>
</evidence>
<dbReference type="PANTHER" id="PTHR13794">
    <property type="entry name" value="ENOLASE SUPERFAMILY, MANDELATE RACEMASE"/>
    <property type="match status" value="1"/>
</dbReference>
<name>A0ABV9T4A2_9BACT</name>
<dbReference type="InterPro" id="IPR046945">
    <property type="entry name" value="RHMD-like"/>
</dbReference>
<dbReference type="SUPFAM" id="SSF51604">
    <property type="entry name" value="Enolase C-terminal domain-like"/>
    <property type="match status" value="1"/>
</dbReference>
<keyword evidence="2" id="KW-0479">Metal-binding</keyword>
<gene>
    <name evidence="5" type="ORF">ACFPFU_16305</name>
</gene>
<dbReference type="Proteomes" id="UP001595818">
    <property type="component" value="Unassembled WGS sequence"/>
</dbReference>
<comment type="cofactor">
    <cofactor evidence="1">
        <name>Mg(2+)</name>
        <dbReference type="ChEBI" id="CHEBI:18420"/>
    </cofactor>
</comment>
<sequence length="419" mass="47281">MNRRRDFIKKTALGALIPTTGLPLYKTGQGKIRQTDYSELDRILEEPVLDLSALKEPVILESVELLRFEDNFLCRVRTKDGAEGLSVGNNFQMVHLYPIFTNRIQPFFIGKDVRNWEQLLEEVYVYQSNYKLQNLAFWVPLATLEFAVLDLLGKLSQKSIGNLLGDVYHSEVAVYQANNYRGKSALESVERIRQNVEETQARALKFKVGGRMSKNADYPPGRTEELIPLVRKTFGDDMVIYADSNGSYTPDEAIRIGRLMEAYRYDFYEEPVPFDWYEETLQVAEALNVPIAGGEQEASMHTFRWLIQHDALQIVQPDIYYFGGMVRSMKVAKMAAAKGKECTPHISGGGLGYLYMMHFVSAVPNAGPYHEFKGFNNELPLECPTSPLTSEGGVVKVPTGPGSGVIIDPDFINKHKEVV</sequence>
<dbReference type="InterPro" id="IPR013342">
    <property type="entry name" value="Mandelate_racemase_C"/>
</dbReference>
<dbReference type="SFLD" id="SFLDS00001">
    <property type="entry name" value="Enolase"/>
    <property type="match status" value="1"/>
</dbReference>
<evidence type="ECO:0000259" key="4">
    <source>
        <dbReference type="SMART" id="SM00922"/>
    </source>
</evidence>